<feature type="transmembrane region" description="Helical" evidence="8">
    <location>
        <begin position="479"/>
        <end position="507"/>
    </location>
</feature>
<evidence type="ECO:0000256" key="3">
    <source>
        <dbReference type="ARBA" id="ARBA00022519"/>
    </source>
</evidence>
<proteinExistence type="predicted"/>
<keyword evidence="11" id="KW-1185">Reference proteome</keyword>
<dbReference type="InterPro" id="IPR004681">
    <property type="entry name" value="TRAP_DctM"/>
</dbReference>
<comment type="function">
    <text evidence="7">Part of the tripartite ATP-independent periplasmic (TRAP) transport system.</text>
</comment>
<comment type="caution">
    <text evidence="10">The sequence shown here is derived from an EMBL/GenBank/DDBJ whole genome shotgun (WGS) entry which is preliminary data.</text>
</comment>
<evidence type="ECO:0000313" key="11">
    <source>
        <dbReference type="Proteomes" id="UP000280792"/>
    </source>
</evidence>
<comment type="subcellular location">
    <subcellularLocation>
        <location evidence="1 7">Cell inner membrane</location>
        <topology evidence="1 7">Multi-pass membrane protein</topology>
    </subcellularLocation>
</comment>
<feature type="transmembrane region" description="Helical" evidence="8">
    <location>
        <begin position="519"/>
        <end position="541"/>
    </location>
</feature>
<evidence type="ECO:0000256" key="1">
    <source>
        <dbReference type="ARBA" id="ARBA00004429"/>
    </source>
</evidence>
<dbReference type="InterPro" id="IPR010656">
    <property type="entry name" value="DctM"/>
</dbReference>
<dbReference type="GO" id="GO:0022857">
    <property type="term" value="F:transmembrane transporter activity"/>
    <property type="evidence" value="ECO:0007669"/>
    <property type="project" value="UniProtKB-UniRule"/>
</dbReference>
<feature type="transmembrane region" description="Helical" evidence="8">
    <location>
        <begin position="357"/>
        <end position="378"/>
    </location>
</feature>
<gene>
    <name evidence="10" type="ORF">D0544_03835</name>
</gene>
<dbReference type="EMBL" id="QWEZ01000001">
    <property type="protein sequence ID" value="RRJ84250.1"/>
    <property type="molecule type" value="Genomic_DNA"/>
</dbReference>
<evidence type="ECO:0000256" key="5">
    <source>
        <dbReference type="ARBA" id="ARBA00022989"/>
    </source>
</evidence>
<dbReference type="AlphaFoldDB" id="A0A3P3VNR2"/>
<feature type="transmembrane region" description="Helical" evidence="8">
    <location>
        <begin position="160"/>
        <end position="185"/>
    </location>
</feature>
<feature type="transmembrane region" description="Helical" evidence="8">
    <location>
        <begin position="117"/>
        <end position="148"/>
    </location>
</feature>
<dbReference type="GO" id="GO:0005886">
    <property type="term" value="C:plasma membrane"/>
    <property type="evidence" value="ECO:0007669"/>
    <property type="project" value="UniProtKB-SubCell"/>
</dbReference>
<evidence type="ECO:0000313" key="10">
    <source>
        <dbReference type="EMBL" id="RRJ84250.1"/>
    </source>
</evidence>
<sequence>MELVFLAILVLLMVVALTSGFPVAFSLPGSAILSIGLAAACGYLFAGDSSAYFAQGGPVQWLSAGVTNFRSLYWDVERDTLIAIPLFIFMGIMLQRSKIAEDLLVAMAQLFGPVPGGLGISVVLVGALLAATTGIVGATVIAMGLISLPAMLRNNYSHSLATGTICASGTLGQIIPPSIVLIILADQLSSAADQASTIRKQLYKDATGEFSMPSVFDITSASAGDMFMGALIPGLILVGLYVGYILIVALVRPKMAPPVPYEGQYDLKFAKQVFLALMPPLTLIFVVLGSIIMGVATVNQAGAIGAVGAMIMGGYRLTEGKRSSYYPAILAIGSTLVLLVVLSFYTLNIKNIGDNMVGIVIASIAVAGLLFAVGWSAIRAYRIDNTLNEVMVETAKTTSMVFIILIGAAMLTSAFRGFGGEELVKHFLTGLPGGFWTQFIVVMLVIFLLGFFLDFIEIAVVVVPIVAPILLADPEANVTAVWLGVMVGLNIQTSFLTPPFGFALFYLRGVAPKIVKTLSIYKGATAFIGLQLLALVIAGFYPSLVNYLPYRTYLTSENAPPPMNPRLQMCLEEQLFEVYDSEGDRLRSSITRMQETDLSSLPRSWQKSLAESGEKATATFTLVASVREAEANVLNYSTDYAPLHGEVRRLESRIRIVDKQMASWKQTMGRMTREDDPDQAAINRIKDKLEELQQYRDELEAEIPDEWKASRKTFVELQKEEKTARNRYRNNVDNAYEPVMKLRQVLADTDPLIALKAELDGLRSTITSADPEVAMEAIKQAESNLGGVEDSSKIKSPLSKARRALKGDDPDRDKALELYSKAMTLYQAEVEWRQRAREAVGPALAEYDEAIAYSIGLRLQKRMTLEQAKGVARCQSVHRNISLNF</sequence>
<feature type="transmembrane region" description="Helical" evidence="8">
    <location>
        <begin position="399"/>
        <end position="419"/>
    </location>
</feature>
<accession>A0A3P3VNR2</accession>
<evidence type="ECO:0000259" key="9">
    <source>
        <dbReference type="Pfam" id="PF06808"/>
    </source>
</evidence>
<evidence type="ECO:0000256" key="8">
    <source>
        <dbReference type="SAM" id="Phobius"/>
    </source>
</evidence>
<keyword evidence="5 8" id="KW-1133">Transmembrane helix</keyword>
<name>A0A3P3VNR2_9GAMM</name>
<dbReference type="RefSeq" id="WP_125014677.1">
    <property type="nucleotide sequence ID" value="NZ_QWEZ01000001.1"/>
</dbReference>
<keyword evidence="6 8" id="KW-0472">Membrane</keyword>
<feature type="transmembrane region" description="Helical" evidence="8">
    <location>
        <begin position="273"/>
        <end position="295"/>
    </location>
</feature>
<dbReference type="PANTHER" id="PTHR33362">
    <property type="entry name" value="SIALIC ACID TRAP TRANSPORTER PERMEASE PROTEIN SIAT-RELATED"/>
    <property type="match status" value="1"/>
</dbReference>
<evidence type="ECO:0000256" key="4">
    <source>
        <dbReference type="ARBA" id="ARBA00022692"/>
    </source>
</evidence>
<feature type="transmembrane region" description="Helical" evidence="8">
    <location>
        <begin position="301"/>
        <end position="318"/>
    </location>
</feature>
<evidence type="ECO:0000256" key="7">
    <source>
        <dbReference type="RuleBase" id="RU369079"/>
    </source>
</evidence>
<keyword evidence="4 8" id="KW-0812">Transmembrane</keyword>
<dbReference type="PANTHER" id="PTHR33362:SF7">
    <property type="entry name" value="SLL1103 PROTEIN"/>
    <property type="match status" value="1"/>
</dbReference>
<evidence type="ECO:0000256" key="6">
    <source>
        <dbReference type="ARBA" id="ARBA00023136"/>
    </source>
</evidence>
<dbReference type="Pfam" id="PF06808">
    <property type="entry name" value="DctM"/>
    <property type="match status" value="2"/>
</dbReference>
<dbReference type="Proteomes" id="UP000280792">
    <property type="component" value="Unassembled WGS sequence"/>
</dbReference>
<feature type="transmembrane region" description="Helical" evidence="8">
    <location>
        <begin position="439"/>
        <end position="472"/>
    </location>
</feature>
<keyword evidence="3 7" id="KW-0997">Cell inner membrane</keyword>
<reference evidence="10 11" key="1">
    <citation type="submission" date="2018-08" db="EMBL/GenBank/DDBJ databases">
        <authorList>
            <person name="Khan S.A."/>
        </authorList>
    </citation>
    <scope>NUCLEOTIDE SEQUENCE [LARGE SCALE GENOMIC DNA]</scope>
    <source>
        <strain evidence="10 11">GTF-13</strain>
    </source>
</reference>
<keyword evidence="2" id="KW-1003">Cell membrane</keyword>
<keyword evidence="7" id="KW-0813">Transport</keyword>
<protein>
    <submittedName>
        <fullName evidence="10">TRAP transporter large permease subunit</fullName>
    </submittedName>
</protein>
<reference evidence="10 11" key="2">
    <citation type="submission" date="2018-12" db="EMBL/GenBank/DDBJ databases">
        <title>Simiduia agarivorans gen. nov., sp. nov., a marine, agarolytic bacterium isolated from shallow coastal water from Keelung, Taiwan.</title>
        <authorList>
            <person name="Shieh W.Y."/>
        </authorList>
    </citation>
    <scope>NUCLEOTIDE SEQUENCE [LARGE SCALE GENOMIC DNA]</scope>
    <source>
        <strain evidence="10 11">GTF-13</strain>
    </source>
</reference>
<feature type="domain" description="TRAP C4-dicarboxylate transport system permease DctM subunit" evidence="9">
    <location>
        <begin position="11"/>
        <end position="186"/>
    </location>
</feature>
<feature type="transmembrane region" description="Helical" evidence="8">
    <location>
        <begin position="30"/>
        <end position="46"/>
    </location>
</feature>
<evidence type="ECO:0000256" key="2">
    <source>
        <dbReference type="ARBA" id="ARBA00022475"/>
    </source>
</evidence>
<organism evidence="10 11">
    <name type="scientific">Aestuariirhabdus litorea</name>
    <dbReference type="NCBI Taxonomy" id="2528527"/>
    <lineage>
        <taxon>Bacteria</taxon>
        <taxon>Pseudomonadati</taxon>
        <taxon>Pseudomonadota</taxon>
        <taxon>Gammaproteobacteria</taxon>
        <taxon>Oceanospirillales</taxon>
        <taxon>Aestuariirhabdaceae</taxon>
        <taxon>Aestuariirhabdus</taxon>
    </lineage>
</organism>
<feature type="transmembrane region" description="Helical" evidence="8">
    <location>
        <begin position="230"/>
        <end position="252"/>
    </location>
</feature>
<feature type="domain" description="TRAP C4-dicarboxylate transport system permease DctM subunit" evidence="9">
    <location>
        <begin position="218"/>
        <end position="543"/>
    </location>
</feature>
<feature type="transmembrane region" description="Helical" evidence="8">
    <location>
        <begin position="325"/>
        <end position="345"/>
    </location>
</feature>